<keyword evidence="2 5" id="KW-0808">Transferase</keyword>
<dbReference type="PANTHER" id="PTHR10509:SF14">
    <property type="entry name" value="CAFFEOYL-COA O-METHYLTRANSFERASE 3-RELATED"/>
    <property type="match status" value="1"/>
</dbReference>
<dbReference type="SUPFAM" id="SSF53335">
    <property type="entry name" value="S-adenosyl-L-methionine-dependent methyltransferases"/>
    <property type="match status" value="1"/>
</dbReference>
<comment type="caution">
    <text evidence="5">The sequence shown here is derived from an EMBL/GenBank/DDBJ whole genome shotgun (WGS) entry which is preliminary data.</text>
</comment>
<dbReference type="InterPro" id="IPR029063">
    <property type="entry name" value="SAM-dependent_MTases_sf"/>
</dbReference>
<keyword evidence="6" id="KW-1185">Reference proteome</keyword>
<evidence type="ECO:0000256" key="4">
    <source>
        <dbReference type="ARBA" id="ARBA00023453"/>
    </source>
</evidence>
<keyword evidence="1 5" id="KW-0489">Methyltransferase</keyword>
<proteinExistence type="inferred from homology"/>
<evidence type="ECO:0000313" key="6">
    <source>
        <dbReference type="Proteomes" id="UP000198287"/>
    </source>
</evidence>
<dbReference type="GO" id="GO:0032259">
    <property type="term" value="P:methylation"/>
    <property type="evidence" value="ECO:0007669"/>
    <property type="project" value="UniProtKB-KW"/>
</dbReference>
<dbReference type="InterPro" id="IPR050362">
    <property type="entry name" value="Cation-dep_OMT"/>
</dbReference>
<comment type="similarity">
    <text evidence="4">Belongs to the class I-like SAM-binding methyltransferase superfamily. Cation-dependent O-methyltransferase family.</text>
</comment>
<dbReference type="PROSITE" id="PS51682">
    <property type="entry name" value="SAM_OMT_I"/>
    <property type="match status" value="1"/>
</dbReference>
<dbReference type="GO" id="GO:0008757">
    <property type="term" value="F:S-adenosylmethionine-dependent methyltransferase activity"/>
    <property type="evidence" value="ECO:0007669"/>
    <property type="project" value="TreeGrafter"/>
</dbReference>
<dbReference type="OrthoDB" id="7774383at2759"/>
<dbReference type="STRING" id="158441.A0A226D1P2"/>
<dbReference type="Pfam" id="PF01596">
    <property type="entry name" value="Methyltransf_3"/>
    <property type="match status" value="1"/>
</dbReference>
<dbReference type="AlphaFoldDB" id="A0A226D1P2"/>
<dbReference type="OMA" id="NVPEHMR"/>
<evidence type="ECO:0000313" key="5">
    <source>
        <dbReference type="EMBL" id="OXA38794.1"/>
    </source>
</evidence>
<protein>
    <submittedName>
        <fullName evidence="5">Caffeoyl-CoA O-methyltransferase</fullName>
    </submittedName>
</protein>
<reference evidence="5 6" key="1">
    <citation type="submission" date="2015-12" db="EMBL/GenBank/DDBJ databases">
        <title>The genome of Folsomia candida.</title>
        <authorList>
            <person name="Faddeeva A."/>
            <person name="Derks M.F."/>
            <person name="Anvar Y."/>
            <person name="Smit S."/>
            <person name="Van Straalen N."/>
            <person name="Roelofs D."/>
        </authorList>
    </citation>
    <scope>NUCLEOTIDE SEQUENCE [LARGE SCALE GENOMIC DNA]</scope>
    <source>
        <strain evidence="5 6">VU population</strain>
        <tissue evidence="5">Whole body</tissue>
    </source>
</reference>
<dbReference type="PANTHER" id="PTHR10509">
    <property type="entry name" value="O-METHYLTRANSFERASE-RELATED"/>
    <property type="match status" value="1"/>
</dbReference>
<evidence type="ECO:0000256" key="1">
    <source>
        <dbReference type="ARBA" id="ARBA00022603"/>
    </source>
</evidence>
<dbReference type="GO" id="GO:0008171">
    <property type="term" value="F:O-methyltransferase activity"/>
    <property type="evidence" value="ECO:0007669"/>
    <property type="project" value="InterPro"/>
</dbReference>
<organism evidence="5 6">
    <name type="scientific">Folsomia candida</name>
    <name type="common">Springtail</name>
    <dbReference type="NCBI Taxonomy" id="158441"/>
    <lineage>
        <taxon>Eukaryota</taxon>
        <taxon>Metazoa</taxon>
        <taxon>Ecdysozoa</taxon>
        <taxon>Arthropoda</taxon>
        <taxon>Hexapoda</taxon>
        <taxon>Collembola</taxon>
        <taxon>Entomobryomorpha</taxon>
        <taxon>Isotomoidea</taxon>
        <taxon>Isotomidae</taxon>
        <taxon>Proisotominae</taxon>
        <taxon>Folsomia</taxon>
    </lineage>
</organism>
<keyword evidence="3" id="KW-0949">S-adenosyl-L-methionine</keyword>
<dbReference type="Gene3D" id="3.40.50.150">
    <property type="entry name" value="Vaccinia Virus protein VP39"/>
    <property type="match status" value="1"/>
</dbReference>
<accession>A0A226D1P2</accession>
<dbReference type="CDD" id="cd02440">
    <property type="entry name" value="AdoMet_MTases"/>
    <property type="match status" value="1"/>
</dbReference>
<dbReference type="EMBL" id="LNIX01000043">
    <property type="protein sequence ID" value="OXA38794.1"/>
    <property type="molecule type" value="Genomic_DNA"/>
</dbReference>
<evidence type="ECO:0000256" key="3">
    <source>
        <dbReference type="ARBA" id="ARBA00022691"/>
    </source>
</evidence>
<gene>
    <name evidence="5" type="ORF">Fcan01_26479</name>
</gene>
<sequence length="275" mass="30647">MSHRGILTSAVMASHSERKRAGYAACQVELILHDVISMSGGDDAAEKPELAMIRQCHQVTSSLVNFLEDVIPPETPTQTEIVQETLKDPTFSRSAGMLSGHLVGQLLKMVAEMTQAKSILEIGTYTGYGAVTLAETSLCKEVITLDNEPYCKEFLAKHLEGKGHLKDKIRSVIGPAIESLQLLKEEGKRFDLVFIDADKSSYINYYKFILANNLLEKGGVILCDNILWGNDTFLEKASPQGQALFDFVQFVKQDDRVEQMIFPFRDGVFLIRLKN</sequence>
<dbReference type="Proteomes" id="UP000198287">
    <property type="component" value="Unassembled WGS sequence"/>
</dbReference>
<name>A0A226D1P2_FOLCA</name>
<evidence type="ECO:0000256" key="2">
    <source>
        <dbReference type="ARBA" id="ARBA00022679"/>
    </source>
</evidence>
<dbReference type="InterPro" id="IPR002935">
    <property type="entry name" value="SAM_O-MeTrfase"/>
</dbReference>